<dbReference type="AlphaFoldDB" id="A0A8T1XDM0"/>
<evidence type="ECO:0000256" key="1">
    <source>
        <dbReference type="SAM" id="MobiDB-lite"/>
    </source>
</evidence>
<feature type="compositionally biased region" description="Basic residues" evidence="1">
    <location>
        <begin position="48"/>
        <end position="57"/>
    </location>
</feature>
<sequence length="57" mass="6234">MTEAVATEAAGARKLPSPTPNPTRTEPMKTDKRNSTQTDNLKLYPQSGRKHPSSNKP</sequence>
<dbReference type="EMBL" id="JAEFBK010000013">
    <property type="protein sequence ID" value="KAG7532518.1"/>
    <property type="molecule type" value="Genomic_DNA"/>
</dbReference>
<proteinExistence type="predicted"/>
<gene>
    <name evidence="2" type="ORF">ISN45_Aa08g001960</name>
</gene>
<dbReference type="Proteomes" id="UP000694240">
    <property type="component" value="Chromosome 13"/>
</dbReference>
<organism evidence="2 3">
    <name type="scientific">Arabidopsis thaliana x Arabidopsis arenosa</name>
    <dbReference type="NCBI Taxonomy" id="1240361"/>
    <lineage>
        <taxon>Eukaryota</taxon>
        <taxon>Viridiplantae</taxon>
        <taxon>Streptophyta</taxon>
        <taxon>Embryophyta</taxon>
        <taxon>Tracheophyta</taxon>
        <taxon>Spermatophyta</taxon>
        <taxon>Magnoliopsida</taxon>
        <taxon>eudicotyledons</taxon>
        <taxon>Gunneridae</taxon>
        <taxon>Pentapetalae</taxon>
        <taxon>rosids</taxon>
        <taxon>malvids</taxon>
        <taxon>Brassicales</taxon>
        <taxon>Brassicaceae</taxon>
        <taxon>Camelineae</taxon>
        <taxon>Arabidopsis</taxon>
    </lineage>
</organism>
<reference evidence="2 3" key="1">
    <citation type="submission" date="2020-12" db="EMBL/GenBank/DDBJ databases">
        <title>Concerted genomic and epigenomic changes stabilize Arabidopsis allopolyploids.</title>
        <authorList>
            <person name="Chen Z."/>
        </authorList>
    </citation>
    <scope>NUCLEOTIDE SEQUENCE [LARGE SCALE GENOMIC DNA]</scope>
    <source>
        <strain evidence="2">Allo738</strain>
        <tissue evidence="2">Leaf</tissue>
    </source>
</reference>
<evidence type="ECO:0000313" key="3">
    <source>
        <dbReference type="Proteomes" id="UP000694240"/>
    </source>
</evidence>
<keyword evidence="3" id="KW-1185">Reference proteome</keyword>
<evidence type="ECO:0000313" key="2">
    <source>
        <dbReference type="EMBL" id="KAG7532518.1"/>
    </source>
</evidence>
<feature type="region of interest" description="Disordered" evidence="1">
    <location>
        <begin position="1"/>
        <end position="57"/>
    </location>
</feature>
<protein>
    <submittedName>
        <fullName evidence="2">Uncharacterized protein</fullName>
    </submittedName>
</protein>
<accession>A0A8T1XDM0</accession>
<name>A0A8T1XDM0_9BRAS</name>
<comment type="caution">
    <text evidence="2">The sequence shown here is derived from an EMBL/GenBank/DDBJ whole genome shotgun (WGS) entry which is preliminary data.</text>
</comment>